<dbReference type="RefSeq" id="WP_092539991.1">
    <property type="nucleotide sequence ID" value="NZ_FOKV01000001.1"/>
</dbReference>
<keyword evidence="1" id="KW-1133">Transmembrane helix</keyword>
<dbReference type="AlphaFoldDB" id="A0A1I1E0J7"/>
<keyword evidence="1" id="KW-0472">Membrane</keyword>
<name>A0A1I1E0J7_9FLAO</name>
<proteinExistence type="predicted"/>
<organism evidence="2 3">
    <name type="scientific">Zunongwangia mangrovi</name>
    <dbReference type="NCBI Taxonomy" id="1334022"/>
    <lineage>
        <taxon>Bacteria</taxon>
        <taxon>Pseudomonadati</taxon>
        <taxon>Bacteroidota</taxon>
        <taxon>Flavobacteriia</taxon>
        <taxon>Flavobacteriales</taxon>
        <taxon>Flavobacteriaceae</taxon>
        <taxon>Zunongwangia</taxon>
    </lineage>
</organism>
<accession>A0A1I1E0J7</accession>
<gene>
    <name evidence="2" type="ORF">SAMN04487907_101715</name>
</gene>
<sequence length="88" mass="10260">MNLEEENRRKRAKATLSKMESLEFFILPFITPRARHKSLDDFSESQLDRFKKHGYDTKLKQANQLIILGIIFWIGLAAIIGYLATKFS</sequence>
<dbReference type="STRING" id="1334022.SAMN04487907_101715"/>
<dbReference type="OrthoDB" id="1164924at2"/>
<evidence type="ECO:0000313" key="2">
    <source>
        <dbReference type="EMBL" id="SFB80597.1"/>
    </source>
</evidence>
<dbReference type="EMBL" id="FOKV01000001">
    <property type="protein sequence ID" value="SFB80597.1"/>
    <property type="molecule type" value="Genomic_DNA"/>
</dbReference>
<keyword evidence="1" id="KW-0812">Transmembrane</keyword>
<evidence type="ECO:0000313" key="3">
    <source>
        <dbReference type="Proteomes" id="UP000199438"/>
    </source>
</evidence>
<protein>
    <submittedName>
        <fullName evidence="2">Uncharacterized protein</fullName>
    </submittedName>
</protein>
<evidence type="ECO:0000256" key="1">
    <source>
        <dbReference type="SAM" id="Phobius"/>
    </source>
</evidence>
<keyword evidence="3" id="KW-1185">Reference proteome</keyword>
<reference evidence="3" key="1">
    <citation type="submission" date="2016-10" db="EMBL/GenBank/DDBJ databases">
        <authorList>
            <person name="Varghese N."/>
            <person name="Submissions S."/>
        </authorList>
    </citation>
    <scope>NUCLEOTIDE SEQUENCE [LARGE SCALE GENOMIC DNA]</scope>
    <source>
        <strain evidence="3">DSM 24499</strain>
    </source>
</reference>
<dbReference type="Proteomes" id="UP000199438">
    <property type="component" value="Unassembled WGS sequence"/>
</dbReference>
<feature type="transmembrane region" description="Helical" evidence="1">
    <location>
        <begin position="65"/>
        <end position="84"/>
    </location>
</feature>